<evidence type="ECO:0000313" key="1">
    <source>
        <dbReference type="EMBL" id="KAI3672667.1"/>
    </source>
</evidence>
<proteinExistence type="predicted"/>
<sequence>MKPNASRCRLNYAKPIGSTSVSMGRVRLRIVFKIKSKDYKETKESLNKFSPKADEGIFIGYSQTSAAYKVYLKKSKTVIESVNVTFDEELASEQSSSEPVLTGVLASGQISPEPVVTVIDSDKPSTSASHLSELDLLFEFSYDEFLGSKLPKSVVIDRPEESSGHLPVTSDVSTEFVPPIQQETPIQTTIPSVEVVPKNVETEVADSVEPTRVSEALAESDWVTAIQDELNQFEALKVWRLLPRPEARLVAKGYRQEEGIDYDETYAPVARIEAIRMFLAYVAHRNFTVYQIDVKTAFLNDILKEEVYVSQPEGFVIKRNRSMSTFLKKHFTMSMMEEMNFFLGLQVKQFSTGIFINQSKYIFNILRKFKMENCTPIGTPMAPGIKIGTDPSGKAVDVKTYRGMIGSLMYLTSSRPDIMFSTCLCARYQANPKESHLYVVKRIFRYLKGTAVLGLWYPKDTGFELTAYSDADHAGCMLDRKTEAEYVAAASCCSQVLWMRTQLRDYGFQYNKIPLYYDSKSAIAIFVNPVQHTKTKHIDVRYHFIKDNVEKEGVRVKEKEY</sequence>
<organism evidence="1 2">
    <name type="scientific">Arctium lappa</name>
    <name type="common">Greater burdock</name>
    <name type="synonym">Lappa major</name>
    <dbReference type="NCBI Taxonomy" id="4217"/>
    <lineage>
        <taxon>Eukaryota</taxon>
        <taxon>Viridiplantae</taxon>
        <taxon>Streptophyta</taxon>
        <taxon>Embryophyta</taxon>
        <taxon>Tracheophyta</taxon>
        <taxon>Spermatophyta</taxon>
        <taxon>Magnoliopsida</taxon>
        <taxon>eudicotyledons</taxon>
        <taxon>Gunneridae</taxon>
        <taxon>Pentapetalae</taxon>
        <taxon>asterids</taxon>
        <taxon>campanulids</taxon>
        <taxon>Asterales</taxon>
        <taxon>Asteraceae</taxon>
        <taxon>Carduoideae</taxon>
        <taxon>Cardueae</taxon>
        <taxon>Arctiinae</taxon>
        <taxon>Arctium</taxon>
    </lineage>
</organism>
<name>A0ACB8XPY5_ARCLA</name>
<reference evidence="1 2" key="2">
    <citation type="journal article" date="2022" name="Mol. Ecol. Resour.">
        <title>The genomes of chicory, endive, great burdock and yacon provide insights into Asteraceae paleo-polyploidization history and plant inulin production.</title>
        <authorList>
            <person name="Fan W."/>
            <person name="Wang S."/>
            <person name="Wang H."/>
            <person name="Wang A."/>
            <person name="Jiang F."/>
            <person name="Liu H."/>
            <person name="Zhao H."/>
            <person name="Xu D."/>
            <person name="Zhang Y."/>
        </authorList>
    </citation>
    <scope>NUCLEOTIDE SEQUENCE [LARGE SCALE GENOMIC DNA]</scope>
    <source>
        <strain evidence="2">cv. Niubang</strain>
    </source>
</reference>
<gene>
    <name evidence="1" type="ORF">L6452_38764</name>
</gene>
<dbReference type="EMBL" id="CM042061">
    <property type="protein sequence ID" value="KAI3672667.1"/>
    <property type="molecule type" value="Genomic_DNA"/>
</dbReference>
<evidence type="ECO:0000313" key="2">
    <source>
        <dbReference type="Proteomes" id="UP001055879"/>
    </source>
</evidence>
<keyword evidence="2" id="KW-1185">Reference proteome</keyword>
<protein>
    <submittedName>
        <fullName evidence="1">Uncharacterized protein</fullName>
    </submittedName>
</protein>
<dbReference type="Proteomes" id="UP001055879">
    <property type="component" value="Linkage Group LG15"/>
</dbReference>
<reference evidence="2" key="1">
    <citation type="journal article" date="2022" name="Mol. Ecol. Resour.">
        <title>The genomes of chicory, endive, great burdock and yacon provide insights into Asteraceae palaeo-polyploidization history and plant inulin production.</title>
        <authorList>
            <person name="Fan W."/>
            <person name="Wang S."/>
            <person name="Wang H."/>
            <person name="Wang A."/>
            <person name="Jiang F."/>
            <person name="Liu H."/>
            <person name="Zhao H."/>
            <person name="Xu D."/>
            <person name="Zhang Y."/>
        </authorList>
    </citation>
    <scope>NUCLEOTIDE SEQUENCE [LARGE SCALE GENOMIC DNA]</scope>
    <source>
        <strain evidence="2">cv. Niubang</strain>
    </source>
</reference>
<comment type="caution">
    <text evidence="1">The sequence shown here is derived from an EMBL/GenBank/DDBJ whole genome shotgun (WGS) entry which is preliminary data.</text>
</comment>
<accession>A0ACB8XPY5</accession>